<dbReference type="InterPro" id="IPR010275">
    <property type="entry name" value="MepK"/>
</dbReference>
<evidence type="ECO:0000256" key="2">
    <source>
        <dbReference type="ARBA" id="ARBA00004776"/>
    </source>
</evidence>
<dbReference type="PANTHER" id="PTHR37425:SF1">
    <property type="entry name" value="OUTER MEMBRANE PROTEIN"/>
    <property type="match status" value="1"/>
</dbReference>
<evidence type="ECO:0000256" key="11">
    <source>
        <dbReference type="ARBA" id="ARBA00093666"/>
    </source>
</evidence>
<protein>
    <recommendedName>
        <fullName evidence="11">Murein endopeptidase K</fullName>
    </recommendedName>
</protein>
<keyword evidence="13" id="KW-1185">Reference proteome</keyword>
<dbReference type="Pfam" id="PF05951">
    <property type="entry name" value="Peptidase_M15_2"/>
    <property type="match status" value="1"/>
</dbReference>
<comment type="pathway">
    <text evidence="2">Cell wall biogenesis; cell wall polysaccharide biosynthesis.</text>
</comment>
<organism evidence="12 13">
    <name type="scientific">Falsiroseomonas bella</name>
    <dbReference type="NCBI Taxonomy" id="2184016"/>
    <lineage>
        <taxon>Bacteria</taxon>
        <taxon>Pseudomonadati</taxon>
        <taxon>Pseudomonadota</taxon>
        <taxon>Alphaproteobacteria</taxon>
        <taxon>Acetobacterales</taxon>
        <taxon>Roseomonadaceae</taxon>
        <taxon>Falsiroseomonas</taxon>
    </lineage>
</organism>
<evidence type="ECO:0000256" key="6">
    <source>
        <dbReference type="ARBA" id="ARBA00022801"/>
    </source>
</evidence>
<keyword evidence="6" id="KW-0378">Hydrolase</keyword>
<dbReference type="Proteomes" id="UP000245765">
    <property type="component" value="Unassembled WGS sequence"/>
</dbReference>
<dbReference type="AlphaFoldDB" id="A0A317FJM5"/>
<keyword evidence="4" id="KW-0479">Metal-binding</keyword>
<sequence>MHELQRPRPAARPDGAQGARALLRLGREALAHPAQGRVIRRAGRAGRLQNQTVSYAARARVELHGGAPRGNPPGVTTTRRSLLCAAAAVPLGVLWARAARAAAAPERFVWLRNGAGEEAAIAYRAGEEYDAQALAKLRHLLRDMHAGAEGPLPPLLVDMLSVLQEQWGYTRPLIVRSGFRTQRTNASLEGAAPASLHLVGQAADLTVPGMAANDLAMGVWTLSRRMGFLGIGVYPRFVHLDIGPQRVWTRWAR</sequence>
<evidence type="ECO:0000313" key="12">
    <source>
        <dbReference type="EMBL" id="PWS39251.1"/>
    </source>
</evidence>
<dbReference type="PANTHER" id="PTHR37425">
    <property type="match status" value="1"/>
</dbReference>
<name>A0A317FJM5_9PROT</name>
<accession>A0A317FJM5</accession>
<dbReference type="GO" id="GO:0006508">
    <property type="term" value="P:proteolysis"/>
    <property type="evidence" value="ECO:0007669"/>
    <property type="project" value="UniProtKB-KW"/>
</dbReference>
<proteinExistence type="inferred from homology"/>
<keyword evidence="7" id="KW-0862">Zinc</keyword>
<evidence type="ECO:0000256" key="10">
    <source>
        <dbReference type="ARBA" id="ARBA00093448"/>
    </source>
</evidence>
<evidence type="ECO:0000256" key="3">
    <source>
        <dbReference type="ARBA" id="ARBA00022670"/>
    </source>
</evidence>
<dbReference type="GO" id="GO:0046872">
    <property type="term" value="F:metal ion binding"/>
    <property type="evidence" value="ECO:0007669"/>
    <property type="project" value="UniProtKB-KW"/>
</dbReference>
<evidence type="ECO:0000256" key="8">
    <source>
        <dbReference type="ARBA" id="ARBA00023049"/>
    </source>
</evidence>
<keyword evidence="8" id="KW-0482">Metalloprotease</keyword>
<evidence type="ECO:0000256" key="1">
    <source>
        <dbReference type="ARBA" id="ARBA00001947"/>
    </source>
</evidence>
<evidence type="ECO:0000256" key="4">
    <source>
        <dbReference type="ARBA" id="ARBA00022723"/>
    </source>
</evidence>
<dbReference type="EMBL" id="QGNA01000001">
    <property type="protein sequence ID" value="PWS39251.1"/>
    <property type="molecule type" value="Genomic_DNA"/>
</dbReference>
<evidence type="ECO:0000256" key="7">
    <source>
        <dbReference type="ARBA" id="ARBA00022833"/>
    </source>
</evidence>
<dbReference type="GO" id="GO:0008237">
    <property type="term" value="F:metallopeptidase activity"/>
    <property type="evidence" value="ECO:0007669"/>
    <property type="project" value="UniProtKB-KW"/>
</dbReference>
<evidence type="ECO:0000313" key="13">
    <source>
        <dbReference type="Proteomes" id="UP000245765"/>
    </source>
</evidence>
<keyword evidence="9" id="KW-0961">Cell wall biogenesis/degradation</keyword>
<dbReference type="Gene3D" id="3.30.1380.10">
    <property type="match status" value="1"/>
</dbReference>
<dbReference type="InterPro" id="IPR009045">
    <property type="entry name" value="Zn_M74/Hedgehog-like"/>
</dbReference>
<evidence type="ECO:0000256" key="9">
    <source>
        <dbReference type="ARBA" id="ARBA00023316"/>
    </source>
</evidence>
<keyword evidence="5" id="KW-0732">Signal</keyword>
<dbReference type="SUPFAM" id="SSF55166">
    <property type="entry name" value="Hedgehog/DD-peptidase"/>
    <property type="match status" value="1"/>
</dbReference>
<comment type="similarity">
    <text evidence="10">Belongs to the peptidase M15 family.</text>
</comment>
<evidence type="ECO:0000256" key="5">
    <source>
        <dbReference type="ARBA" id="ARBA00022729"/>
    </source>
</evidence>
<gene>
    <name evidence="12" type="ORF">DFH01_01550</name>
</gene>
<comment type="caution">
    <text evidence="12">The sequence shown here is derived from an EMBL/GenBank/DDBJ whole genome shotgun (WGS) entry which is preliminary data.</text>
</comment>
<reference evidence="13" key="1">
    <citation type="submission" date="2018-05" db="EMBL/GenBank/DDBJ databases">
        <authorList>
            <person name="Du Z."/>
            <person name="Wang X."/>
        </authorList>
    </citation>
    <scope>NUCLEOTIDE SEQUENCE [LARGE SCALE GENOMIC DNA]</scope>
    <source>
        <strain evidence="13">CQN31</strain>
    </source>
</reference>
<keyword evidence="3" id="KW-0645">Protease</keyword>
<comment type="cofactor">
    <cofactor evidence="1">
        <name>Zn(2+)</name>
        <dbReference type="ChEBI" id="CHEBI:29105"/>
    </cofactor>
</comment>
<dbReference type="GO" id="GO:0071555">
    <property type="term" value="P:cell wall organization"/>
    <property type="evidence" value="ECO:0007669"/>
    <property type="project" value="UniProtKB-KW"/>
</dbReference>